<dbReference type="GO" id="GO:0005524">
    <property type="term" value="F:ATP binding"/>
    <property type="evidence" value="ECO:0007669"/>
    <property type="project" value="TreeGrafter"/>
</dbReference>
<organism evidence="2 3">
    <name type="scientific">Rhodococcoides trifolii</name>
    <dbReference type="NCBI Taxonomy" id="908250"/>
    <lineage>
        <taxon>Bacteria</taxon>
        <taxon>Bacillati</taxon>
        <taxon>Actinomycetota</taxon>
        <taxon>Actinomycetes</taxon>
        <taxon>Mycobacteriales</taxon>
        <taxon>Nocardiaceae</taxon>
        <taxon>Rhodococcoides</taxon>
    </lineage>
</organism>
<sequence>MTATQTAMLVTTDHALASAVRRVAAAADRALDEFSTLARRAQWDEHTVVMLDASAAFSVVDQRLPRRPGVVVVVSGDAGLDHWRAATAVGAEHVVALPTDEDALVALLAASPDDRDRGDGGVITVVGGCGGAGASTFAAALALHPSERRRILLDADGAGGGLDLVLGWEERVGLRWPDLVLDGGRVAAEALHHALPVDDGLALVSVCRESSAPLSARAAAAVVDAGRSAGDLVVCDVPRHADDVADTLVEFADLVVLVVPARVRAGAAAGPVAERLRAANANVGVVVRGPSPGGLRAADIGEMLHLPVIVGMRPERGLDAMLDRTGLNLGRRSPLATAAEAVLAAFDGKPVAAGWAT</sequence>
<evidence type="ECO:0000313" key="2">
    <source>
        <dbReference type="EMBL" id="GGG19236.1"/>
    </source>
</evidence>
<gene>
    <name evidence="2" type="ORF">GCM10007304_36480</name>
</gene>
<dbReference type="GO" id="GO:0016887">
    <property type="term" value="F:ATP hydrolysis activity"/>
    <property type="evidence" value="ECO:0007669"/>
    <property type="project" value="TreeGrafter"/>
</dbReference>
<dbReference type="GO" id="GO:0005829">
    <property type="term" value="C:cytosol"/>
    <property type="evidence" value="ECO:0007669"/>
    <property type="project" value="TreeGrafter"/>
</dbReference>
<dbReference type="PANTHER" id="PTHR43384">
    <property type="entry name" value="SEPTUM SITE-DETERMINING PROTEIN MIND HOMOLOG, CHLOROPLASTIC-RELATED"/>
    <property type="match status" value="1"/>
</dbReference>
<dbReference type="NCBIfam" id="TIGR03815">
    <property type="entry name" value="CpaE_hom_Actino"/>
    <property type="match status" value="1"/>
</dbReference>
<protein>
    <submittedName>
        <fullName evidence="2">ATPase AAA</fullName>
    </submittedName>
</protein>
<feature type="domain" description="Rv3660c-like CheY-like N-terminal" evidence="1">
    <location>
        <begin position="10"/>
        <end position="115"/>
    </location>
</feature>
<dbReference type="InterPro" id="IPR027417">
    <property type="entry name" value="P-loop_NTPase"/>
</dbReference>
<name>A0A917G247_9NOCA</name>
<keyword evidence="3" id="KW-1185">Reference proteome</keyword>
<dbReference type="InterPro" id="IPR022521">
    <property type="entry name" value="Rv3660c"/>
</dbReference>
<dbReference type="Gene3D" id="3.40.50.300">
    <property type="entry name" value="P-loop containing nucleotide triphosphate hydrolases"/>
    <property type="match status" value="1"/>
</dbReference>
<dbReference type="RefSeq" id="WP_308933195.1">
    <property type="nucleotide sequence ID" value="NZ_BMCU01000004.1"/>
</dbReference>
<reference evidence="2" key="1">
    <citation type="journal article" date="2014" name="Int. J. Syst. Evol. Microbiol.">
        <title>Complete genome sequence of Corynebacterium casei LMG S-19264T (=DSM 44701T), isolated from a smear-ripened cheese.</title>
        <authorList>
            <consortium name="US DOE Joint Genome Institute (JGI-PGF)"/>
            <person name="Walter F."/>
            <person name="Albersmeier A."/>
            <person name="Kalinowski J."/>
            <person name="Ruckert C."/>
        </authorList>
    </citation>
    <scope>NUCLEOTIDE SEQUENCE</scope>
    <source>
        <strain evidence="2">CCM 7905</strain>
    </source>
</reference>
<comment type="caution">
    <text evidence="2">The sequence shown here is derived from an EMBL/GenBank/DDBJ whole genome shotgun (WGS) entry which is preliminary data.</text>
</comment>
<dbReference type="EMBL" id="BMCU01000004">
    <property type="protein sequence ID" value="GGG19236.1"/>
    <property type="molecule type" value="Genomic_DNA"/>
</dbReference>
<evidence type="ECO:0000313" key="3">
    <source>
        <dbReference type="Proteomes" id="UP000654257"/>
    </source>
</evidence>
<dbReference type="GO" id="GO:0009898">
    <property type="term" value="C:cytoplasmic side of plasma membrane"/>
    <property type="evidence" value="ECO:0007669"/>
    <property type="project" value="TreeGrafter"/>
</dbReference>
<dbReference type="GO" id="GO:0051782">
    <property type="term" value="P:negative regulation of cell division"/>
    <property type="evidence" value="ECO:0007669"/>
    <property type="project" value="TreeGrafter"/>
</dbReference>
<dbReference type="AlphaFoldDB" id="A0A917G247"/>
<evidence type="ECO:0000259" key="1">
    <source>
        <dbReference type="Pfam" id="PF26563"/>
    </source>
</evidence>
<accession>A0A917G247</accession>
<dbReference type="Pfam" id="PF26563">
    <property type="entry name" value="Rv3660c_N"/>
    <property type="match status" value="1"/>
</dbReference>
<reference evidence="2" key="2">
    <citation type="submission" date="2020-09" db="EMBL/GenBank/DDBJ databases">
        <authorList>
            <person name="Sun Q."/>
            <person name="Sedlacek I."/>
        </authorList>
    </citation>
    <scope>NUCLEOTIDE SEQUENCE</scope>
    <source>
        <strain evidence="2">CCM 7905</strain>
    </source>
</reference>
<proteinExistence type="predicted"/>
<dbReference type="PANTHER" id="PTHR43384:SF11">
    <property type="entry name" value="SEPTUM SITE DETERMINING PROTEIN"/>
    <property type="match status" value="1"/>
</dbReference>
<dbReference type="SUPFAM" id="SSF52540">
    <property type="entry name" value="P-loop containing nucleoside triphosphate hydrolases"/>
    <property type="match status" value="1"/>
</dbReference>
<dbReference type="InterPro" id="IPR059050">
    <property type="entry name" value="Rv3660c_N"/>
</dbReference>
<dbReference type="Proteomes" id="UP000654257">
    <property type="component" value="Unassembled WGS sequence"/>
</dbReference>
<dbReference type="InterPro" id="IPR050625">
    <property type="entry name" value="ParA/MinD_ATPase"/>
</dbReference>